<sequence length="375" mass="42391">MLRYFLTRLLWVFIVLMSILTITFVFLKIQPEYPPTKYDDKKAWLVRNWNDGYMTRLVIDIDYKPTPDSEPLTPAELKALQAQYEANPKLYTIYTDQDINKPIRVLWVFERVPVAKQYGEWLRNVFTKFDWGVSTKIQMNVDATTVLNRSFGYTIGINLLVILFQIPFGLFLGITAAMKKDKLFDNIVSVIIMVFISLPSFVVIMLLMKWFGSDLGWLPYTWAAKDMPLAQRMLSHVIPVASLSLGGIASLSRRVRAELADGLTQDFVLLARTKGLSKRQAIYRHALRISLTPILPGLMFSFVGLFGGAGITEQVYGIPGAGWVFLQATLGGQPDYNVIMYDTAFFGFIGLFTGILIDMSYGLVDPRIKMGASNG</sequence>
<reference evidence="9 10" key="1">
    <citation type="submission" date="2019-01" db="EMBL/GenBank/DDBJ databases">
        <authorList>
            <consortium name="Pathogen Informatics"/>
        </authorList>
    </citation>
    <scope>NUCLEOTIDE SEQUENCE [LARGE SCALE GENOMIC DNA]</scope>
    <source>
        <strain evidence="9 10">NCTC10172</strain>
    </source>
</reference>
<dbReference type="Pfam" id="PF00528">
    <property type="entry name" value="BPD_transp_1"/>
    <property type="match status" value="1"/>
</dbReference>
<feature type="domain" description="ABC transmembrane type-1" evidence="8">
    <location>
        <begin position="151"/>
        <end position="357"/>
    </location>
</feature>
<proteinExistence type="inferred from homology"/>
<dbReference type="PANTHER" id="PTHR30465:SF0">
    <property type="entry name" value="OLIGOPEPTIDE TRANSPORT SYSTEM PERMEASE PROTEIN APPB"/>
    <property type="match status" value="1"/>
</dbReference>
<evidence type="ECO:0000256" key="4">
    <source>
        <dbReference type="ARBA" id="ARBA00022692"/>
    </source>
</evidence>
<feature type="transmembrane region" description="Helical" evidence="7">
    <location>
        <begin position="155"/>
        <end position="178"/>
    </location>
</feature>
<dbReference type="SUPFAM" id="SSF161098">
    <property type="entry name" value="MetI-like"/>
    <property type="match status" value="1"/>
</dbReference>
<evidence type="ECO:0000259" key="8">
    <source>
        <dbReference type="PROSITE" id="PS50928"/>
    </source>
</evidence>
<keyword evidence="5 7" id="KW-1133">Transmembrane helix</keyword>
<keyword evidence="3" id="KW-1003">Cell membrane</keyword>
<name>A0A449BLA5_9MOLU</name>
<dbReference type="CDD" id="cd06261">
    <property type="entry name" value="TM_PBP2"/>
    <property type="match status" value="1"/>
</dbReference>
<dbReference type="RefSeq" id="WP_035370025.1">
    <property type="nucleotide sequence ID" value="NZ_LR215050.1"/>
</dbReference>
<dbReference type="InterPro" id="IPR000515">
    <property type="entry name" value="MetI-like"/>
</dbReference>
<gene>
    <name evidence="9" type="primary">oppB</name>
    <name evidence="9" type="ORF">NCTC10172_01224</name>
</gene>
<dbReference type="GO" id="GO:0005886">
    <property type="term" value="C:plasma membrane"/>
    <property type="evidence" value="ECO:0007669"/>
    <property type="project" value="UniProtKB-SubCell"/>
</dbReference>
<dbReference type="GO" id="GO:0055085">
    <property type="term" value="P:transmembrane transport"/>
    <property type="evidence" value="ECO:0007669"/>
    <property type="project" value="InterPro"/>
</dbReference>
<keyword evidence="4 7" id="KW-0812">Transmembrane</keyword>
<keyword evidence="6 7" id="KW-0472">Membrane</keyword>
<organism evidence="9 10">
    <name type="scientific">Acholeplasma hippikon</name>
    <dbReference type="NCBI Taxonomy" id="264636"/>
    <lineage>
        <taxon>Bacteria</taxon>
        <taxon>Bacillati</taxon>
        <taxon>Mycoplasmatota</taxon>
        <taxon>Mollicutes</taxon>
        <taxon>Acholeplasmatales</taxon>
        <taxon>Acholeplasmataceae</taxon>
        <taxon>Acholeplasma</taxon>
    </lineage>
</organism>
<dbReference type="KEGG" id="ahk:NCTC10172_01224"/>
<feature type="transmembrane region" description="Helical" evidence="7">
    <location>
        <begin position="190"/>
        <end position="213"/>
    </location>
</feature>
<comment type="subcellular location">
    <subcellularLocation>
        <location evidence="1 7">Cell membrane</location>
        <topology evidence="1 7">Multi-pass membrane protein</topology>
    </subcellularLocation>
</comment>
<protein>
    <submittedName>
        <fullName evidence="9">Oligopeptide transport system permease protein(OppB)</fullName>
    </submittedName>
</protein>
<dbReference type="EMBL" id="LR215050">
    <property type="protein sequence ID" value="VEU83167.1"/>
    <property type="molecule type" value="Genomic_DNA"/>
</dbReference>
<evidence type="ECO:0000256" key="3">
    <source>
        <dbReference type="ARBA" id="ARBA00022475"/>
    </source>
</evidence>
<dbReference type="Gene3D" id="1.10.3720.10">
    <property type="entry name" value="MetI-like"/>
    <property type="match status" value="1"/>
</dbReference>
<evidence type="ECO:0000313" key="10">
    <source>
        <dbReference type="Proteomes" id="UP000290909"/>
    </source>
</evidence>
<keyword evidence="10" id="KW-1185">Reference proteome</keyword>
<feature type="transmembrane region" description="Helical" evidence="7">
    <location>
        <begin position="233"/>
        <end position="251"/>
    </location>
</feature>
<feature type="transmembrane region" description="Helical" evidence="7">
    <location>
        <begin position="344"/>
        <end position="364"/>
    </location>
</feature>
<keyword evidence="2 7" id="KW-0813">Transport</keyword>
<dbReference type="STRING" id="1408416.GCA_000702765_01295"/>
<feature type="transmembrane region" description="Helical" evidence="7">
    <location>
        <begin position="9"/>
        <end position="29"/>
    </location>
</feature>
<accession>A0A449BLA5</accession>
<evidence type="ECO:0000256" key="2">
    <source>
        <dbReference type="ARBA" id="ARBA00022448"/>
    </source>
</evidence>
<comment type="similarity">
    <text evidence="7">Belongs to the binding-protein-dependent transport system permease family.</text>
</comment>
<evidence type="ECO:0000256" key="1">
    <source>
        <dbReference type="ARBA" id="ARBA00004651"/>
    </source>
</evidence>
<dbReference type="PROSITE" id="PS50928">
    <property type="entry name" value="ABC_TM1"/>
    <property type="match status" value="1"/>
</dbReference>
<dbReference type="InterPro" id="IPR035906">
    <property type="entry name" value="MetI-like_sf"/>
</dbReference>
<evidence type="ECO:0000313" key="9">
    <source>
        <dbReference type="EMBL" id="VEU83167.1"/>
    </source>
</evidence>
<feature type="transmembrane region" description="Helical" evidence="7">
    <location>
        <begin position="286"/>
        <end position="306"/>
    </location>
</feature>
<evidence type="ECO:0000256" key="6">
    <source>
        <dbReference type="ARBA" id="ARBA00023136"/>
    </source>
</evidence>
<evidence type="ECO:0000256" key="5">
    <source>
        <dbReference type="ARBA" id="ARBA00022989"/>
    </source>
</evidence>
<evidence type="ECO:0000256" key="7">
    <source>
        <dbReference type="RuleBase" id="RU363032"/>
    </source>
</evidence>
<dbReference type="PANTHER" id="PTHR30465">
    <property type="entry name" value="INNER MEMBRANE ABC TRANSPORTER"/>
    <property type="match status" value="1"/>
</dbReference>
<dbReference type="AlphaFoldDB" id="A0A449BLA5"/>
<dbReference type="Proteomes" id="UP000290909">
    <property type="component" value="Chromosome"/>
</dbReference>